<keyword evidence="1" id="KW-0472">Membrane</keyword>
<organism evidence="2 3">
    <name type="scientific">Maribacter arenosus</name>
    <dbReference type="NCBI Taxonomy" id="1854708"/>
    <lineage>
        <taxon>Bacteria</taxon>
        <taxon>Pseudomonadati</taxon>
        <taxon>Bacteroidota</taxon>
        <taxon>Flavobacteriia</taxon>
        <taxon>Flavobacteriales</taxon>
        <taxon>Flavobacteriaceae</taxon>
        <taxon>Maribacter</taxon>
    </lineage>
</organism>
<feature type="transmembrane region" description="Helical" evidence="1">
    <location>
        <begin position="88"/>
        <end position="110"/>
    </location>
</feature>
<feature type="transmembrane region" description="Helical" evidence="1">
    <location>
        <begin position="9"/>
        <end position="33"/>
    </location>
</feature>
<comment type="caution">
    <text evidence="2">The sequence shown here is derived from an EMBL/GenBank/DDBJ whole genome shotgun (WGS) entry which is preliminary data.</text>
</comment>
<dbReference type="EMBL" id="JABTCG010000005">
    <property type="protein sequence ID" value="MBD0851921.1"/>
    <property type="molecule type" value="Genomic_DNA"/>
</dbReference>
<sequence length="174" mass="19678">MLKKVIRTIFVFSSIGLTISIVVHVLTIFGVIVQDYFSGVWLLQAFGIGITGITIILSRTHEYQAKKTTDEKTLGSWDTIFDGIPKSYIGLLIFSAVYAFFNIIISLNYFEGSASLENGQYVLTDHGRIIRALTKSEYNSYRISDLRTFSSGWVALYGLAFLMSNPLARFWNKY</sequence>
<evidence type="ECO:0000313" key="3">
    <source>
        <dbReference type="Proteomes" id="UP000598350"/>
    </source>
</evidence>
<dbReference type="RefSeq" id="WP_188315039.1">
    <property type="nucleotide sequence ID" value="NZ_JABTCG010000005.1"/>
</dbReference>
<evidence type="ECO:0000256" key="1">
    <source>
        <dbReference type="SAM" id="Phobius"/>
    </source>
</evidence>
<name>A0ABR7VE74_9FLAO</name>
<evidence type="ECO:0000313" key="2">
    <source>
        <dbReference type="EMBL" id="MBD0851921.1"/>
    </source>
</evidence>
<gene>
    <name evidence="2" type="ORF">HPE63_14665</name>
</gene>
<reference evidence="2 3" key="1">
    <citation type="submission" date="2020-05" db="EMBL/GenBank/DDBJ databases">
        <title>The draft genome sequence of Maribacter arenosus CAU 1321.</title>
        <authorList>
            <person name="Mu L."/>
        </authorList>
    </citation>
    <scope>NUCLEOTIDE SEQUENCE [LARGE SCALE GENOMIC DNA]</scope>
    <source>
        <strain evidence="2 3">CAU 1321</strain>
    </source>
</reference>
<keyword evidence="1" id="KW-0812">Transmembrane</keyword>
<keyword evidence="3" id="KW-1185">Reference proteome</keyword>
<dbReference type="Proteomes" id="UP000598350">
    <property type="component" value="Unassembled WGS sequence"/>
</dbReference>
<feature type="transmembrane region" description="Helical" evidence="1">
    <location>
        <begin position="149"/>
        <end position="168"/>
    </location>
</feature>
<proteinExistence type="predicted"/>
<feature type="transmembrane region" description="Helical" evidence="1">
    <location>
        <begin position="39"/>
        <end position="57"/>
    </location>
</feature>
<accession>A0ABR7VE74</accession>
<protein>
    <submittedName>
        <fullName evidence="2">Uncharacterized protein</fullName>
    </submittedName>
</protein>
<keyword evidence="1" id="KW-1133">Transmembrane helix</keyword>